<keyword evidence="1" id="KW-1133">Transmembrane helix</keyword>
<sequence>MQESLISWGLEFGRLCCRLICGLRSDSPYTRKPWEVESSGDWLLRGGRAMSFMLYQEMIVFWLHGLVYFLHFSLGDMTGQDKVEKKWKCNAYIYKDDSQLKDIQLLTAVAAGSS</sequence>
<comment type="caution">
    <text evidence="2">The sequence shown here is derived from an EMBL/GenBank/DDBJ whole genome shotgun (WGS) entry which is preliminary data.</text>
</comment>
<name>A0AAP0QG12_9ROSI</name>
<gene>
    <name evidence="2" type="ORF">WN944_019608</name>
</gene>
<evidence type="ECO:0000313" key="2">
    <source>
        <dbReference type="EMBL" id="KAK9188208.1"/>
    </source>
</evidence>
<dbReference type="Proteomes" id="UP001428341">
    <property type="component" value="Unassembled WGS sequence"/>
</dbReference>
<keyword evidence="1" id="KW-0812">Transmembrane</keyword>
<proteinExistence type="predicted"/>
<organism evidence="2 3">
    <name type="scientific">Citrus x changshan-huyou</name>
    <dbReference type="NCBI Taxonomy" id="2935761"/>
    <lineage>
        <taxon>Eukaryota</taxon>
        <taxon>Viridiplantae</taxon>
        <taxon>Streptophyta</taxon>
        <taxon>Embryophyta</taxon>
        <taxon>Tracheophyta</taxon>
        <taxon>Spermatophyta</taxon>
        <taxon>Magnoliopsida</taxon>
        <taxon>eudicotyledons</taxon>
        <taxon>Gunneridae</taxon>
        <taxon>Pentapetalae</taxon>
        <taxon>rosids</taxon>
        <taxon>malvids</taxon>
        <taxon>Sapindales</taxon>
        <taxon>Rutaceae</taxon>
        <taxon>Aurantioideae</taxon>
        <taxon>Citrus</taxon>
    </lineage>
</organism>
<accession>A0AAP0QG12</accession>
<keyword evidence="3" id="KW-1185">Reference proteome</keyword>
<keyword evidence="1" id="KW-0472">Membrane</keyword>
<feature type="transmembrane region" description="Helical" evidence="1">
    <location>
        <begin position="52"/>
        <end position="72"/>
    </location>
</feature>
<evidence type="ECO:0000256" key="1">
    <source>
        <dbReference type="SAM" id="Phobius"/>
    </source>
</evidence>
<dbReference type="AlphaFoldDB" id="A0AAP0QG12"/>
<protein>
    <submittedName>
        <fullName evidence="2">Uncharacterized protein</fullName>
    </submittedName>
</protein>
<reference evidence="2 3" key="1">
    <citation type="submission" date="2024-05" db="EMBL/GenBank/DDBJ databases">
        <title>Haplotype-resolved chromosome-level genome assembly of Huyou (Citrus changshanensis).</title>
        <authorList>
            <person name="Miao C."/>
            <person name="Chen W."/>
            <person name="Wu Y."/>
            <person name="Wang L."/>
            <person name="Zhao S."/>
            <person name="Grierson D."/>
            <person name="Xu C."/>
            <person name="Chen K."/>
        </authorList>
    </citation>
    <scope>NUCLEOTIDE SEQUENCE [LARGE SCALE GENOMIC DNA]</scope>
    <source>
        <strain evidence="2">01-14</strain>
        <tissue evidence="2">Leaf</tissue>
    </source>
</reference>
<evidence type="ECO:0000313" key="3">
    <source>
        <dbReference type="Proteomes" id="UP001428341"/>
    </source>
</evidence>
<dbReference type="EMBL" id="JBCGBO010000007">
    <property type="protein sequence ID" value="KAK9188208.1"/>
    <property type="molecule type" value="Genomic_DNA"/>
</dbReference>